<dbReference type="EMBL" id="AP017312">
    <property type="protein sequence ID" value="BAU28695.1"/>
    <property type="molecule type" value="Genomic_DNA"/>
</dbReference>
<dbReference type="KEGG" id="asoc:CB4_02870"/>
<evidence type="ECO:0000313" key="1">
    <source>
        <dbReference type="EMBL" id="BAU28695.1"/>
    </source>
</evidence>
<protein>
    <submittedName>
        <fullName evidence="1">Uncharacterized protein</fullName>
    </submittedName>
</protein>
<gene>
    <name evidence="1" type="ORF">CB4_02870</name>
</gene>
<name>A0A0U5BEL4_9BACL</name>
<reference evidence="1 2" key="1">
    <citation type="submission" date="2015-12" db="EMBL/GenBank/DDBJ databases">
        <title>Genome sequence of Aneurinibacillus soli.</title>
        <authorList>
            <person name="Lee J.S."/>
            <person name="Lee K.C."/>
            <person name="Kim K.K."/>
            <person name="Lee B.W."/>
        </authorList>
    </citation>
    <scope>NUCLEOTIDE SEQUENCE [LARGE SCALE GENOMIC DNA]</scope>
    <source>
        <strain evidence="1 2">CB4</strain>
    </source>
</reference>
<dbReference type="Proteomes" id="UP000217696">
    <property type="component" value="Chromosome"/>
</dbReference>
<organism evidence="1 2">
    <name type="scientific">Aneurinibacillus soli</name>
    <dbReference type="NCBI Taxonomy" id="1500254"/>
    <lineage>
        <taxon>Bacteria</taxon>
        <taxon>Bacillati</taxon>
        <taxon>Bacillota</taxon>
        <taxon>Bacilli</taxon>
        <taxon>Bacillales</taxon>
        <taxon>Paenibacillaceae</taxon>
        <taxon>Aneurinibacillus group</taxon>
        <taxon>Aneurinibacillus</taxon>
    </lineage>
</organism>
<dbReference type="AlphaFoldDB" id="A0A0U5BEL4"/>
<dbReference type="OrthoDB" id="72206at2"/>
<keyword evidence="2" id="KW-1185">Reference proteome</keyword>
<accession>A0A0U5BEL4</accession>
<sequence>MSNQKNFFTLFSKKIKQSVGPGKYEAYGIDVICPHCKHDQFIHGYAQLNTAFMSFLGLDFANRSAEIVTCDRCGHIQWFNKTVKRKYEY</sequence>
<proteinExistence type="predicted"/>
<evidence type="ECO:0000313" key="2">
    <source>
        <dbReference type="Proteomes" id="UP000217696"/>
    </source>
</evidence>